<dbReference type="Proteomes" id="UP001558652">
    <property type="component" value="Unassembled WGS sequence"/>
</dbReference>
<proteinExistence type="predicted"/>
<dbReference type="PANTHER" id="PTHR18898">
    <property type="entry name" value="NUCLEOPROTEIN TPR-RELATED"/>
    <property type="match status" value="1"/>
</dbReference>
<dbReference type="SUPFAM" id="SSF57997">
    <property type="entry name" value="Tropomyosin"/>
    <property type="match status" value="1"/>
</dbReference>
<comment type="caution">
    <text evidence="2">The sequence shown here is derived from an EMBL/GenBank/DDBJ whole genome shotgun (WGS) entry which is preliminary data.</text>
</comment>
<feature type="coiled-coil region" evidence="1">
    <location>
        <begin position="6"/>
        <end position="230"/>
    </location>
</feature>
<name>A0ABD0YLD5_9HEMI</name>
<keyword evidence="1" id="KW-0175">Coiled coil</keyword>
<organism evidence="2 3">
    <name type="scientific">Ranatra chinensis</name>
    <dbReference type="NCBI Taxonomy" id="642074"/>
    <lineage>
        <taxon>Eukaryota</taxon>
        <taxon>Metazoa</taxon>
        <taxon>Ecdysozoa</taxon>
        <taxon>Arthropoda</taxon>
        <taxon>Hexapoda</taxon>
        <taxon>Insecta</taxon>
        <taxon>Pterygota</taxon>
        <taxon>Neoptera</taxon>
        <taxon>Paraneoptera</taxon>
        <taxon>Hemiptera</taxon>
        <taxon>Heteroptera</taxon>
        <taxon>Panheteroptera</taxon>
        <taxon>Nepomorpha</taxon>
        <taxon>Nepidae</taxon>
        <taxon>Ranatrinae</taxon>
        <taxon>Ranatra</taxon>
    </lineage>
</organism>
<dbReference type="AlphaFoldDB" id="A0ABD0YLD5"/>
<reference evidence="2 3" key="1">
    <citation type="submission" date="2024-07" db="EMBL/GenBank/DDBJ databases">
        <title>Chromosome-level genome assembly of the water stick insect Ranatra chinensis (Heteroptera: Nepidae).</title>
        <authorList>
            <person name="Liu X."/>
        </authorList>
    </citation>
    <scope>NUCLEOTIDE SEQUENCE [LARGE SCALE GENOMIC DNA]</scope>
    <source>
        <strain evidence="2">Cailab_2021Rc</strain>
        <tissue evidence="2">Muscle</tissue>
    </source>
</reference>
<dbReference type="Gene3D" id="1.10.287.1490">
    <property type="match status" value="1"/>
</dbReference>
<evidence type="ECO:0000313" key="3">
    <source>
        <dbReference type="Proteomes" id="UP001558652"/>
    </source>
</evidence>
<sequence length="243" mass="28173">MLNETIHKLREELNKAVVERGELSARASYNEEKCKTLQANCKTLISRVEALENQCKNYRATIGRHEESLQHLRDEAMTAMSNLSVCEVTVANLKQENQLLRDSERRLINERDAERKQKRGQEMLMANLEALKAKFECSNAEARMKLEGRLDDATKECTALRRRLQEEQDRLTRRMELSEQQTATAKERLEEEKTLRIRLNEEVEAARELVKQRENQIESMSNQLSSAISNSQPVVERGSIFSH</sequence>
<gene>
    <name evidence="2" type="ORF">AAG570_011619</name>
</gene>
<protein>
    <recommendedName>
        <fullName evidence="4">CCDC144C-like coiled-coil domain-containing protein</fullName>
    </recommendedName>
</protein>
<evidence type="ECO:0000313" key="2">
    <source>
        <dbReference type="EMBL" id="KAL1132009.1"/>
    </source>
</evidence>
<dbReference type="PANTHER" id="PTHR18898:SF2">
    <property type="entry name" value="NUCLEOPROTEIN TPR"/>
    <property type="match status" value="1"/>
</dbReference>
<evidence type="ECO:0000256" key="1">
    <source>
        <dbReference type="SAM" id="Coils"/>
    </source>
</evidence>
<accession>A0ABD0YLD5</accession>
<dbReference type="EMBL" id="JBFDAA010000006">
    <property type="protein sequence ID" value="KAL1132009.1"/>
    <property type="molecule type" value="Genomic_DNA"/>
</dbReference>
<evidence type="ECO:0008006" key="4">
    <source>
        <dbReference type="Google" id="ProtNLM"/>
    </source>
</evidence>
<keyword evidence="3" id="KW-1185">Reference proteome</keyword>